<comment type="caution">
    <text evidence="3">The sequence shown here is derived from an EMBL/GenBank/DDBJ whole genome shotgun (WGS) entry which is preliminary data.</text>
</comment>
<reference evidence="3" key="1">
    <citation type="journal article" date="2022" name="bioRxiv">
        <title>Sequencing and chromosome-scale assembly of the giantPleurodeles waltlgenome.</title>
        <authorList>
            <person name="Brown T."/>
            <person name="Elewa A."/>
            <person name="Iarovenko S."/>
            <person name="Subramanian E."/>
            <person name="Araus A.J."/>
            <person name="Petzold A."/>
            <person name="Susuki M."/>
            <person name="Suzuki K.-i.T."/>
            <person name="Hayashi T."/>
            <person name="Toyoda A."/>
            <person name="Oliveira C."/>
            <person name="Osipova E."/>
            <person name="Leigh N.D."/>
            <person name="Simon A."/>
            <person name="Yun M.H."/>
        </authorList>
    </citation>
    <scope>NUCLEOTIDE SEQUENCE</scope>
    <source>
        <strain evidence="3">20211129_DDA</strain>
        <tissue evidence="3">Liver</tissue>
    </source>
</reference>
<gene>
    <name evidence="3" type="ORF">NDU88_006033</name>
</gene>
<feature type="signal peptide" evidence="2">
    <location>
        <begin position="1"/>
        <end position="32"/>
    </location>
</feature>
<feature type="compositionally biased region" description="Low complexity" evidence="1">
    <location>
        <begin position="46"/>
        <end position="55"/>
    </location>
</feature>
<name>A0AAV7SNF5_PLEWA</name>
<organism evidence="3 4">
    <name type="scientific">Pleurodeles waltl</name>
    <name type="common">Iberian ribbed newt</name>
    <dbReference type="NCBI Taxonomy" id="8319"/>
    <lineage>
        <taxon>Eukaryota</taxon>
        <taxon>Metazoa</taxon>
        <taxon>Chordata</taxon>
        <taxon>Craniata</taxon>
        <taxon>Vertebrata</taxon>
        <taxon>Euteleostomi</taxon>
        <taxon>Amphibia</taxon>
        <taxon>Batrachia</taxon>
        <taxon>Caudata</taxon>
        <taxon>Salamandroidea</taxon>
        <taxon>Salamandridae</taxon>
        <taxon>Pleurodelinae</taxon>
        <taxon>Pleurodeles</taxon>
    </lineage>
</organism>
<protein>
    <recommendedName>
        <fullName evidence="5">Secreted protein</fullName>
    </recommendedName>
</protein>
<sequence length="71" mass="7185">MLRSGFPMMALGQASLRPIALMAGTLVLTVHCSYHLGPPVVAGTCRSSSSVRSSSGAPVARLAHTASPAGH</sequence>
<evidence type="ECO:0000313" key="3">
    <source>
        <dbReference type="EMBL" id="KAJ1165612.1"/>
    </source>
</evidence>
<feature type="chain" id="PRO_5043877161" description="Secreted protein" evidence="2">
    <location>
        <begin position="33"/>
        <end position="71"/>
    </location>
</feature>
<dbReference type="AlphaFoldDB" id="A0AAV7SNF5"/>
<evidence type="ECO:0000256" key="2">
    <source>
        <dbReference type="SAM" id="SignalP"/>
    </source>
</evidence>
<accession>A0AAV7SNF5</accession>
<dbReference type="Proteomes" id="UP001066276">
    <property type="component" value="Chromosome 4_2"/>
</dbReference>
<proteinExistence type="predicted"/>
<feature type="region of interest" description="Disordered" evidence="1">
    <location>
        <begin position="45"/>
        <end position="71"/>
    </location>
</feature>
<dbReference type="EMBL" id="JANPWB010000008">
    <property type="protein sequence ID" value="KAJ1165612.1"/>
    <property type="molecule type" value="Genomic_DNA"/>
</dbReference>
<keyword evidence="4" id="KW-1185">Reference proteome</keyword>
<evidence type="ECO:0000313" key="4">
    <source>
        <dbReference type="Proteomes" id="UP001066276"/>
    </source>
</evidence>
<evidence type="ECO:0008006" key="5">
    <source>
        <dbReference type="Google" id="ProtNLM"/>
    </source>
</evidence>
<evidence type="ECO:0000256" key="1">
    <source>
        <dbReference type="SAM" id="MobiDB-lite"/>
    </source>
</evidence>
<keyword evidence="2" id="KW-0732">Signal</keyword>